<protein>
    <submittedName>
        <fullName evidence="1">Uncharacterized protein</fullName>
    </submittedName>
</protein>
<dbReference type="EMBL" id="GBXM01102482">
    <property type="protein sequence ID" value="JAH06095.1"/>
    <property type="molecule type" value="Transcribed_RNA"/>
</dbReference>
<proteinExistence type="predicted"/>
<accession>A0A0E9RMJ8</accession>
<reference evidence="1" key="2">
    <citation type="journal article" date="2015" name="Fish Shellfish Immunol.">
        <title>Early steps in the European eel (Anguilla anguilla)-Vibrio vulnificus interaction in the gills: Role of the RtxA13 toxin.</title>
        <authorList>
            <person name="Callol A."/>
            <person name="Pajuelo D."/>
            <person name="Ebbesson L."/>
            <person name="Teles M."/>
            <person name="MacKenzie S."/>
            <person name="Amaro C."/>
        </authorList>
    </citation>
    <scope>NUCLEOTIDE SEQUENCE</scope>
</reference>
<dbReference type="EMBL" id="GBXM01078293">
    <property type="protein sequence ID" value="JAH30284.1"/>
    <property type="molecule type" value="Transcribed_RNA"/>
</dbReference>
<organism evidence="1">
    <name type="scientific">Anguilla anguilla</name>
    <name type="common">European freshwater eel</name>
    <name type="synonym">Muraena anguilla</name>
    <dbReference type="NCBI Taxonomy" id="7936"/>
    <lineage>
        <taxon>Eukaryota</taxon>
        <taxon>Metazoa</taxon>
        <taxon>Chordata</taxon>
        <taxon>Craniata</taxon>
        <taxon>Vertebrata</taxon>
        <taxon>Euteleostomi</taxon>
        <taxon>Actinopterygii</taxon>
        <taxon>Neopterygii</taxon>
        <taxon>Teleostei</taxon>
        <taxon>Anguilliformes</taxon>
        <taxon>Anguillidae</taxon>
        <taxon>Anguilla</taxon>
    </lineage>
</organism>
<evidence type="ECO:0000313" key="1">
    <source>
        <dbReference type="EMBL" id="JAH30284.1"/>
    </source>
</evidence>
<name>A0A0E9RMJ8_ANGAN</name>
<sequence>MYNAIPTIRLAQTNTHGSHVNLAPRKAFQTAL</sequence>
<dbReference type="AlphaFoldDB" id="A0A0E9RMJ8"/>
<reference evidence="1" key="1">
    <citation type="submission" date="2014-11" db="EMBL/GenBank/DDBJ databases">
        <authorList>
            <person name="Amaro Gonzalez C."/>
        </authorList>
    </citation>
    <scope>NUCLEOTIDE SEQUENCE</scope>
</reference>